<protein>
    <submittedName>
        <fullName evidence="1">Uncharacterized protein</fullName>
    </submittedName>
</protein>
<dbReference type="AlphaFoldDB" id="A0A7U2ID40"/>
<dbReference type="KEGG" id="pno:SNOG_16261"/>
<reference evidence="2" key="1">
    <citation type="journal article" date="2021" name="BMC Genomics">
        <title>Chromosome-level genome assembly and manually-curated proteome of model necrotroph Parastagonospora nodorum Sn15 reveals a genome-wide trove of candidate effector homologs, and redundancy of virulence-related functions within an accessory chromosome.</title>
        <authorList>
            <person name="Bertazzoni S."/>
            <person name="Jones D.A.B."/>
            <person name="Phan H.T."/>
            <person name="Tan K.-C."/>
            <person name="Hane J.K."/>
        </authorList>
    </citation>
    <scope>NUCLEOTIDE SEQUENCE [LARGE SCALE GENOMIC DNA]</scope>
    <source>
        <strain evidence="2">SN15 / ATCC MYA-4574 / FGSC 10173)</strain>
    </source>
</reference>
<evidence type="ECO:0000313" key="1">
    <source>
        <dbReference type="EMBL" id="QRD07684.1"/>
    </source>
</evidence>
<dbReference type="VEuPathDB" id="FungiDB:JI435_447990"/>
<dbReference type="RefSeq" id="XP_001806385.1">
    <property type="nucleotide sequence ID" value="XM_001806333.1"/>
</dbReference>
<name>A0A7U2ID40_PHANO</name>
<keyword evidence="2" id="KW-1185">Reference proteome</keyword>
<gene>
    <name evidence="1" type="ORF">JI435_447990</name>
</gene>
<sequence length="145" mass="15896">MRRVEQDWNVVEPTTSPKGNCVAVGDALFTLDEALLDPESACQFEHTWNAPGSTEESRGTSSNPHLSSLNVLQMHRHKFPRLPAVAPISLNPASLATSIPAFETVSTDTRASPSTTLHTRTEPRTPIANTFRIGEERVYEISAVQ</sequence>
<dbReference type="Proteomes" id="UP000663193">
    <property type="component" value="Chromosome 23"/>
</dbReference>
<proteinExistence type="predicted"/>
<organism evidence="1 2">
    <name type="scientific">Phaeosphaeria nodorum (strain SN15 / ATCC MYA-4574 / FGSC 10173)</name>
    <name type="common">Glume blotch fungus</name>
    <name type="synonym">Parastagonospora nodorum</name>
    <dbReference type="NCBI Taxonomy" id="321614"/>
    <lineage>
        <taxon>Eukaryota</taxon>
        <taxon>Fungi</taxon>
        <taxon>Dikarya</taxon>
        <taxon>Ascomycota</taxon>
        <taxon>Pezizomycotina</taxon>
        <taxon>Dothideomycetes</taxon>
        <taxon>Pleosporomycetidae</taxon>
        <taxon>Pleosporales</taxon>
        <taxon>Pleosporineae</taxon>
        <taxon>Phaeosphaeriaceae</taxon>
        <taxon>Parastagonospora</taxon>
    </lineage>
</organism>
<accession>A0A7U2ID40</accession>
<evidence type="ECO:0000313" key="2">
    <source>
        <dbReference type="Proteomes" id="UP000663193"/>
    </source>
</evidence>
<dbReference type="EMBL" id="CP069045">
    <property type="protein sequence ID" value="QRD07684.1"/>
    <property type="molecule type" value="Genomic_DNA"/>
</dbReference>